<comment type="caution">
    <text evidence="1">The sequence shown here is derived from an EMBL/GenBank/DDBJ whole genome shotgun (WGS) entry which is preliminary data.</text>
</comment>
<dbReference type="InterPro" id="IPR031975">
    <property type="entry name" value="Pilin_GH"/>
</dbReference>
<dbReference type="AlphaFoldDB" id="A0A951PMP7"/>
<accession>A0A951PMP7</accession>
<dbReference type="Pfam" id="PF16734">
    <property type="entry name" value="Pilin_GH"/>
    <property type="match status" value="1"/>
</dbReference>
<proteinExistence type="predicted"/>
<dbReference type="EMBL" id="JAHHIF010000029">
    <property type="protein sequence ID" value="MBW4546785.1"/>
    <property type="molecule type" value="Genomic_DNA"/>
</dbReference>
<gene>
    <name evidence="1" type="ORF">KME25_20420</name>
</gene>
<evidence type="ECO:0000313" key="1">
    <source>
        <dbReference type="EMBL" id="MBW4546785.1"/>
    </source>
</evidence>
<reference evidence="1" key="2">
    <citation type="journal article" date="2022" name="Microbiol. Resour. Announc.">
        <title>Metagenome Sequencing to Explore Phylogenomics of Terrestrial Cyanobacteria.</title>
        <authorList>
            <person name="Ward R.D."/>
            <person name="Stajich J.E."/>
            <person name="Johansen J.R."/>
            <person name="Huntemann M."/>
            <person name="Clum A."/>
            <person name="Foster B."/>
            <person name="Foster B."/>
            <person name="Roux S."/>
            <person name="Palaniappan K."/>
            <person name="Varghese N."/>
            <person name="Mukherjee S."/>
            <person name="Reddy T.B.K."/>
            <person name="Daum C."/>
            <person name="Copeland A."/>
            <person name="Chen I.A."/>
            <person name="Ivanova N.N."/>
            <person name="Kyrpides N.C."/>
            <person name="Shapiro N."/>
            <person name="Eloe-Fadrosh E.A."/>
            <person name="Pietrasiak N."/>
        </authorList>
    </citation>
    <scope>NUCLEOTIDE SEQUENCE</scope>
    <source>
        <strain evidence="1">CPER-KK1</strain>
    </source>
</reference>
<name>A0A951PMP7_9CYAN</name>
<protein>
    <submittedName>
        <fullName evidence="1">Type IV pilin-like G/H family protein</fullName>
    </submittedName>
</protein>
<organism evidence="1 2">
    <name type="scientific">Symplocastrum torsivum CPER-KK1</name>
    <dbReference type="NCBI Taxonomy" id="450513"/>
    <lineage>
        <taxon>Bacteria</taxon>
        <taxon>Bacillati</taxon>
        <taxon>Cyanobacteriota</taxon>
        <taxon>Cyanophyceae</taxon>
        <taxon>Oscillatoriophycideae</taxon>
        <taxon>Oscillatoriales</taxon>
        <taxon>Microcoleaceae</taxon>
        <taxon>Symplocastrum</taxon>
    </lineage>
</organism>
<dbReference type="Proteomes" id="UP000753908">
    <property type="component" value="Unassembled WGS sequence"/>
</dbReference>
<sequence length="331" mass="36342">MKNLFLDLRQRQTRFQVTGKFITLSVLLGLLSTLSTPVKAQPLVTPLVAQAQSTSTTNPVETQLQGRWEVEDPSGQKLTLIFAPEGKFFMLLPLVPDSPVALPFGYRIDSTVQPMHIDVLLPEQNETVMTIFELTDDGQLRLQLSDTNPGQPRPTAFTDGAVLLQKISEETTVPSGVPVLSDIETPAEQEQVIADLETQAREAREAEGKLMTGAMNRAQQAFYLENEKFGTAIEDLGIGIKPESENYRYQIVPQGNQAQSVMMTAQAKRPELRSYTGTVFVVKDGDDLLTVAGICETDTPSSTPPAMPTAPSKTQGRWMIQCLAGSHPLER</sequence>
<reference evidence="1" key="1">
    <citation type="submission" date="2021-05" db="EMBL/GenBank/DDBJ databases">
        <authorList>
            <person name="Pietrasiak N."/>
            <person name="Ward R."/>
            <person name="Stajich J.E."/>
            <person name="Kurbessoian T."/>
        </authorList>
    </citation>
    <scope>NUCLEOTIDE SEQUENCE</scope>
    <source>
        <strain evidence="1">CPER-KK1</strain>
    </source>
</reference>
<evidence type="ECO:0000313" key="2">
    <source>
        <dbReference type="Proteomes" id="UP000753908"/>
    </source>
</evidence>